<dbReference type="EMBL" id="RZGY01000001">
    <property type="protein sequence ID" value="RUQ86745.1"/>
    <property type="molecule type" value="Genomic_DNA"/>
</dbReference>
<evidence type="ECO:0000313" key="5">
    <source>
        <dbReference type="Proteomes" id="UP000268291"/>
    </source>
</evidence>
<reference evidence="2 4" key="1">
    <citation type="submission" date="2018-03" db="EMBL/GenBank/DDBJ databases">
        <title>Genomic Encyclopedia of Archaeal and Bacterial Type Strains, Phase II (KMG-II): from individual species to whole genera.</title>
        <authorList>
            <person name="Goeker M."/>
        </authorList>
    </citation>
    <scope>NUCLEOTIDE SEQUENCE [LARGE SCALE GENOMIC DNA]</scope>
    <source>
        <strain evidence="2 4">DSM 21548</strain>
    </source>
</reference>
<protein>
    <submittedName>
        <fullName evidence="3">Cell wall-binding repeat-containing protein</fullName>
    </submittedName>
    <submittedName>
        <fullName evidence="2">Putative cell wall binding repeat protein</fullName>
    </submittedName>
</protein>
<keyword evidence="5" id="KW-1185">Reference proteome</keyword>
<name>A0A2P8GXS8_9MICO</name>
<accession>A0A2P8GXS8</accession>
<keyword evidence="1" id="KW-0732">Signal</keyword>
<dbReference type="InterPro" id="IPR051922">
    <property type="entry name" value="Bact_Sporulation_Assoc"/>
</dbReference>
<proteinExistence type="predicted"/>
<gene>
    <name evidence="2" type="ORF">CLV49_2405</name>
    <name evidence="3" type="ORF">ELQ93_07205</name>
</gene>
<sequence length="625" mass="64694">MNASAPRPRALSRLLRITAIGALAAAGIAIPSAASAATRTVTIDASDFHRYVSVYDFDGQTISRNSTTITVTLPDVVDSVEYDLESADLDGTLVTLARQGTTATLTVPGSFWTSHRVNSSFDVTLVGNDEPEDDYDITDIYTATFTVTVGSVGGGATTLTSDNALLDIQTAFEPASAPVAVEEGDTLVLESDAGFWTEGPAASTPLVESDSSEDAVEISEDGSTATVTVGPLSRYRQAVSPSGQTVDVLAMSDFAEDVTETVWVTFPVAYPKPTPVVERVSGSDRYAGAAAISAAAYPDGSDVVYIAAGTAFPDALSAAPAAAHEGAPLLLTLPGRLPASIETEIARLDPDRIVVIGGTTAVNSTVFDQLETMAPTVDRIAGANRFEVSRAVADYAFGEEGSQVAFFATGVAFPDALSASSAAGAFGAPVILVRGNASSLDDATFDTIESLGVEVPLIAGGTVSVSEGIEDDLNSVANQEIGAVRLAGSNRYLTSLAIARFAFDATDQVFIASGANFPDALAGAAWAGSVGGPLYIAPTSCVPDGMVRDIDRYAESRITILGGTKSLTPAVEKLTMCGFGDAPEDDWFFGTTTADDAVESIDALEGLESIDKFESIQGILERDEK</sequence>
<dbReference type="OrthoDB" id="9764271at2"/>
<dbReference type="GO" id="GO:0030288">
    <property type="term" value="C:outer membrane-bounded periplasmic space"/>
    <property type="evidence" value="ECO:0007669"/>
    <property type="project" value="TreeGrafter"/>
</dbReference>
<feature type="chain" id="PRO_5015148652" evidence="1">
    <location>
        <begin position="37"/>
        <end position="625"/>
    </location>
</feature>
<evidence type="ECO:0000313" key="4">
    <source>
        <dbReference type="Proteomes" id="UP000241203"/>
    </source>
</evidence>
<dbReference type="RefSeq" id="WP_106563736.1">
    <property type="nucleotide sequence ID" value="NZ_PYAU01000001.1"/>
</dbReference>
<dbReference type="Gene3D" id="3.40.50.12090">
    <property type="match status" value="2"/>
</dbReference>
<reference evidence="3 5" key="2">
    <citation type="submission" date="2018-12" db="EMBL/GenBank/DDBJ databases">
        <authorList>
            <person name="hu s."/>
            <person name="Xu Y."/>
            <person name="Xu B."/>
            <person name="Li F."/>
        </authorList>
    </citation>
    <scope>NUCLEOTIDE SEQUENCE [LARGE SCALE GENOMIC DNA]</scope>
    <source>
        <strain evidence="3 5">KSW2-17</strain>
    </source>
</reference>
<dbReference type="AlphaFoldDB" id="A0A2P8GXS8"/>
<dbReference type="InterPro" id="IPR007253">
    <property type="entry name" value="Cell_wall-bd_2"/>
</dbReference>
<comment type="caution">
    <text evidence="2">The sequence shown here is derived from an EMBL/GenBank/DDBJ whole genome shotgun (WGS) entry which is preliminary data.</text>
</comment>
<dbReference type="PANTHER" id="PTHR30032:SF4">
    <property type="entry name" value="AMIDASE ENHANCER"/>
    <property type="match status" value="1"/>
</dbReference>
<evidence type="ECO:0000313" key="3">
    <source>
        <dbReference type="EMBL" id="RUQ86745.1"/>
    </source>
</evidence>
<dbReference type="EMBL" id="PYAU01000001">
    <property type="protein sequence ID" value="PSL38776.1"/>
    <property type="molecule type" value="Genomic_DNA"/>
</dbReference>
<evidence type="ECO:0000313" key="2">
    <source>
        <dbReference type="EMBL" id="PSL38776.1"/>
    </source>
</evidence>
<dbReference type="Pfam" id="PF04122">
    <property type="entry name" value="CW_binding_2"/>
    <property type="match status" value="3"/>
</dbReference>
<feature type="signal peptide" evidence="1">
    <location>
        <begin position="1"/>
        <end position="36"/>
    </location>
</feature>
<dbReference type="PANTHER" id="PTHR30032">
    <property type="entry name" value="N-ACETYLMURAMOYL-L-ALANINE AMIDASE-RELATED"/>
    <property type="match status" value="1"/>
</dbReference>
<evidence type="ECO:0000256" key="1">
    <source>
        <dbReference type="SAM" id="SignalP"/>
    </source>
</evidence>
<dbReference type="Proteomes" id="UP000268291">
    <property type="component" value="Unassembled WGS sequence"/>
</dbReference>
<dbReference type="Proteomes" id="UP000241203">
    <property type="component" value="Unassembled WGS sequence"/>
</dbReference>
<organism evidence="2 4">
    <name type="scientific">Labedella gwakjiensis</name>
    <dbReference type="NCBI Taxonomy" id="390269"/>
    <lineage>
        <taxon>Bacteria</taxon>
        <taxon>Bacillati</taxon>
        <taxon>Actinomycetota</taxon>
        <taxon>Actinomycetes</taxon>
        <taxon>Micrococcales</taxon>
        <taxon>Microbacteriaceae</taxon>
        <taxon>Labedella</taxon>
    </lineage>
</organism>